<keyword evidence="16" id="KW-1185">Reference proteome</keyword>
<dbReference type="Gene3D" id="3.30.70.20">
    <property type="match status" value="1"/>
</dbReference>
<evidence type="ECO:0000256" key="1">
    <source>
        <dbReference type="ARBA" id="ARBA00001966"/>
    </source>
</evidence>
<dbReference type="InterPro" id="IPR001041">
    <property type="entry name" value="2Fe-2S_ferredoxin-type"/>
</dbReference>
<name>A0A8E6BAP9_9BACT</name>
<dbReference type="KEGG" id="tsph:KIH39_06285"/>
<dbReference type="GO" id="GO:0016491">
    <property type="term" value="F:oxidoreductase activity"/>
    <property type="evidence" value="ECO:0007669"/>
    <property type="project" value="InterPro"/>
</dbReference>
<evidence type="ECO:0000256" key="6">
    <source>
        <dbReference type="ARBA" id="ARBA00022723"/>
    </source>
</evidence>
<dbReference type="PIRSF" id="PIRSF000309">
    <property type="entry name" value="NAD_red_hyd_HoxU"/>
    <property type="match status" value="1"/>
</dbReference>
<dbReference type="InterPro" id="IPR036010">
    <property type="entry name" value="2Fe-2S_ferredoxin-like_sf"/>
</dbReference>
<dbReference type="Pfam" id="PF13459">
    <property type="entry name" value="Fer4_15"/>
    <property type="match status" value="1"/>
</dbReference>
<dbReference type="SUPFAM" id="SSF54862">
    <property type="entry name" value="4Fe-4S ferredoxins"/>
    <property type="match status" value="1"/>
</dbReference>
<evidence type="ECO:0000256" key="3">
    <source>
        <dbReference type="ARBA" id="ARBA00005404"/>
    </source>
</evidence>
<evidence type="ECO:0000256" key="8">
    <source>
        <dbReference type="ARBA" id="ARBA00023004"/>
    </source>
</evidence>
<evidence type="ECO:0000256" key="11">
    <source>
        <dbReference type="ARBA" id="ARBA00023136"/>
    </source>
</evidence>
<organism evidence="15 16">
    <name type="scientific">Telmatocola sphagniphila</name>
    <dbReference type="NCBI Taxonomy" id="1123043"/>
    <lineage>
        <taxon>Bacteria</taxon>
        <taxon>Pseudomonadati</taxon>
        <taxon>Planctomycetota</taxon>
        <taxon>Planctomycetia</taxon>
        <taxon>Gemmatales</taxon>
        <taxon>Gemmataceae</taxon>
    </lineage>
</organism>
<dbReference type="CDD" id="cd00207">
    <property type="entry name" value="fer2"/>
    <property type="match status" value="1"/>
</dbReference>
<keyword evidence="4" id="KW-0004">4Fe-4S</keyword>
<dbReference type="AlphaFoldDB" id="A0A8E6BAP9"/>
<evidence type="ECO:0000259" key="13">
    <source>
        <dbReference type="PROSITE" id="PS51085"/>
    </source>
</evidence>
<keyword evidence="10" id="KW-0520">NAD</keyword>
<evidence type="ECO:0000313" key="16">
    <source>
        <dbReference type="Proteomes" id="UP000676194"/>
    </source>
</evidence>
<dbReference type="PROSITE" id="PS00642">
    <property type="entry name" value="COMPLEX1_75K_2"/>
    <property type="match status" value="1"/>
</dbReference>
<feature type="domain" description="4Fe-4S His(Cys)3-ligated-type" evidence="14">
    <location>
        <begin position="80"/>
        <end position="119"/>
    </location>
</feature>
<keyword evidence="7" id="KW-1278">Translocase</keyword>
<dbReference type="GO" id="GO:0016020">
    <property type="term" value="C:membrane"/>
    <property type="evidence" value="ECO:0007669"/>
    <property type="project" value="UniProtKB-SubCell"/>
</dbReference>
<dbReference type="PROSITE" id="PS51085">
    <property type="entry name" value="2FE2S_FER_2"/>
    <property type="match status" value="1"/>
</dbReference>
<evidence type="ECO:0000256" key="10">
    <source>
        <dbReference type="ARBA" id="ARBA00023027"/>
    </source>
</evidence>
<keyword evidence="9" id="KW-0411">Iron-sulfur</keyword>
<evidence type="ECO:0000256" key="12">
    <source>
        <dbReference type="ARBA" id="ARBA00034078"/>
    </source>
</evidence>
<evidence type="ECO:0000313" key="15">
    <source>
        <dbReference type="EMBL" id="QVL33515.1"/>
    </source>
</evidence>
<dbReference type="GO" id="GO:0008137">
    <property type="term" value="F:NADH dehydrogenase (ubiquinone) activity"/>
    <property type="evidence" value="ECO:0007669"/>
    <property type="project" value="InterPro"/>
</dbReference>
<keyword evidence="8" id="KW-0408">Iron</keyword>
<dbReference type="InterPro" id="IPR016214">
    <property type="entry name" value="NAD-red_Hydgase_HoxS_gsu"/>
</dbReference>
<dbReference type="Pfam" id="PF10588">
    <property type="entry name" value="NADH-G_4Fe-4S_3"/>
    <property type="match status" value="1"/>
</dbReference>
<gene>
    <name evidence="15" type="ORF">KIH39_06285</name>
</gene>
<dbReference type="FunFam" id="3.10.20.740:FF:000004">
    <property type="entry name" value="NADH-quinone oxidoreductase"/>
    <property type="match status" value="1"/>
</dbReference>
<dbReference type="PROSITE" id="PS00641">
    <property type="entry name" value="COMPLEX1_75K_1"/>
    <property type="match status" value="1"/>
</dbReference>
<comment type="subcellular location">
    <subcellularLocation>
        <location evidence="2">Membrane</location>
    </subcellularLocation>
</comment>
<reference evidence="15" key="1">
    <citation type="submission" date="2021-05" db="EMBL/GenBank/DDBJ databases">
        <title>Complete genome sequence of the cellulolytic planctomycete Telmatocola sphagniphila SP2T and characterization of the first cellulase from planctomycetes.</title>
        <authorList>
            <person name="Rakitin A.L."/>
            <person name="Beletsky A.V."/>
            <person name="Naumoff D.G."/>
            <person name="Kulichevskaya I.S."/>
            <person name="Mardanov A.V."/>
            <person name="Ravin N.V."/>
            <person name="Dedysh S.N."/>
        </authorList>
    </citation>
    <scope>NUCLEOTIDE SEQUENCE</scope>
    <source>
        <strain evidence="15">SP2T</strain>
    </source>
</reference>
<evidence type="ECO:0000256" key="5">
    <source>
        <dbReference type="ARBA" id="ARBA00022714"/>
    </source>
</evidence>
<dbReference type="Pfam" id="PF13510">
    <property type="entry name" value="Fer2_4"/>
    <property type="match status" value="1"/>
</dbReference>
<dbReference type="RefSeq" id="WP_213498404.1">
    <property type="nucleotide sequence ID" value="NZ_CP074694.1"/>
</dbReference>
<dbReference type="InterPro" id="IPR019574">
    <property type="entry name" value="NADH_UbQ_OxRdtase_Gsu_4Fe4S-bd"/>
</dbReference>
<evidence type="ECO:0000256" key="9">
    <source>
        <dbReference type="ARBA" id="ARBA00023014"/>
    </source>
</evidence>
<evidence type="ECO:0000259" key="14">
    <source>
        <dbReference type="PROSITE" id="PS51839"/>
    </source>
</evidence>
<sequence>MNDSLLQFTVDGQTVTAHAGETILKACDRQGIYIPRLCYHPDLPPGGHCRMCTCKINGRFAATCVTPVIAGMKVENQTPELQHDRRMILEMLFVEGNHICPTCEKSGNCELQALGYRLGMDATRLAFRWPKRELDASHPDVLIDRDRCILCCRCVRASKTEDGKAVFSLEGRGIDSHIAVDALTGLGSTNFLETDKSTQVCPVGCILPKHHSYEQPVGNRVYDRHLIGFEVEQKKLPSPEPLGGQS</sequence>
<dbReference type="GO" id="GO:0042773">
    <property type="term" value="P:ATP synthesis coupled electron transport"/>
    <property type="evidence" value="ECO:0007669"/>
    <property type="project" value="InterPro"/>
</dbReference>
<dbReference type="GO" id="GO:0046872">
    <property type="term" value="F:metal ion binding"/>
    <property type="evidence" value="ECO:0007669"/>
    <property type="project" value="UniProtKB-KW"/>
</dbReference>
<dbReference type="SMART" id="SM00929">
    <property type="entry name" value="NADH-G_4Fe-4S_3"/>
    <property type="match status" value="1"/>
</dbReference>
<comment type="similarity">
    <text evidence="3">Belongs to the complex I 75 kDa subunit family.</text>
</comment>
<feature type="domain" description="2Fe-2S ferredoxin-type" evidence="13">
    <location>
        <begin position="4"/>
        <end position="80"/>
    </location>
</feature>
<dbReference type="EMBL" id="CP074694">
    <property type="protein sequence ID" value="QVL33515.1"/>
    <property type="molecule type" value="Genomic_DNA"/>
</dbReference>
<keyword evidence="11" id="KW-0472">Membrane</keyword>
<dbReference type="Gene3D" id="3.10.20.740">
    <property type="match status" value="1"/>
</dbReference>
<comment type="cofactor">
    <cofactor evidence="12">
        <name>[2Fe-2S] cluster</name>
        <dbReference type="ChEBI" id="CHEBI:190135"/>
    </cofactor>
</comment>
<dbReference type="PROSITE" id="PS51839">
    <property type="entry name" value="4FE4S_HC3"/>
    <property type="match status" value="1"/>
</dbReference>
<dbReference type="GO" id="GO:0051537">
    <property type="term" value="F:2 iron, 2 sulfur cluster binding"/>
    <property type="evidence" value="ECO:0007669"/>
    <property type="project" value="UniProtKB-KW"/>
</dbReference>
<accession>A0A8E6BAP9</accession>
<evidence type="ECO:0000256" key="2">
    <source>
        <dbReference type="ARBA" id="ARBA00004370"/>
    </source>
</evidence>
<dbReference type="Proteomes" id="UP000676194">
    <property type="component" value="Chromosome"/>
</dbReference>
<protein>
    <submittedName>
        <fullName evidence="15">(2Fe-2S)-binding protein</fullName>
    </submittedName>
</protein>
<dbReference type="GO" id="GO:0051539">
    <property type="term" value="F:4 iron, 4 sulfur cluster binding"/>
    <property type="evidence" value="ECO:0007669"/>
    <property type="project" value="UniProtKB-KW"/>
</dbReference>
<proteinExistence type="inferred from homology"/>
<keyword evidence="5" id="KW-0001">2Fe-2S</keyword>
<keyword evidence="6" id="KW-0479">Metal-binding</keyword>
<evidence type="ECO:0000256" key="7">
    <source>
        <dbReference type="ARBA" id="ARBA00022967"/>
    </source>
</evidence>
<comment type="cofactor">
    <cofactor evidence="1">
        <name>[4Fe-4S] cluster</name>
        <dbReference type="ChEBI" id="CHEBI:49883"/>
    </cofactor>
</comment>
<dbReference type="InterPro" id="IPR000283">
    <property type="entry name" value="NADH_UbQ_OxRdtase_75kDa_su_CS"/>
</dbReference>
<dbReference type="SUPFAM" id="SSF54292">
    <property type="entry name" value="2Fe-2S ferredoxin-like"/>
    <property type="match status" value="1"/>
</dbReference>
<evidence type="ECO:0000256" key="4">
    <source>
        <dbReference type="ARBA" id="ARBA00022485"/>
    </source>
</evidence>